<keyword evidence="3" id="KW-1185">Reference proteome</keyword>
<feature type="compositionally biased region" description="Polar residues" evidence="1">
    <location>
        <begin position="80"/>
        <end position="95"/>
    </location>
</feature>
<proteinExistence type="predicted"/>
<reference evidence="2 3" key="1">
    <citation type="submission" date="2018-06" db="EMBL/GenBank/DDBJ databases">
        <title>Genomic Encyclopedia of Archaeal and Bacterial Type Strains, Phase II (KMG-II): from individual species to whole genera.</title>
        <authorList>
            <person name="Goeker M."/>
        </authorList>
    </citation>
    <scope>NUCLEOTIDE SEQUENCE [LARGE SCALE GENOMIC DNA]</scope>
    <source>
        <strain evidence="2 3">JCM 11668</strain>
    </source>
</reference>
<feature type="region of interest" description="Disordered" evidence="1">
    <location>
        <begin position="26"/>
        <end position="51"/>
    </location>
</feature>
<feature type="compositionally biased region" description="Polar residues" evidence="1">
    <location>
        <begin position="110"/>
        <end position="123"/>
    </location>
</feature>
<dbReference type="EMBL" id="QJTI01000010">
    <property type="protein sequence ID" value="PYF02740.1"/>
    <property type="molecule type" value="Genomic_DNA"/>
</dbReference>
<dbReference type="AlphaFoldDB" id="A0A318TG32"/>
<dbReference type="OrthoDB" id="8137921at2"/>
<evidence type="ECO:0000313" key="3">
    <source>
        <dbReference type="Proteomes" id="UP000248148"/>
    </source>
</evidence>
<evidence type="ECO:0000313" key="2">
    <source>
        <dbReference type="EMBL" id="PYF02740.1"/>
    </source>
</evidence>
<accession>A0A318TG32</accession>
<name>A0A318TG32_9BRAD</name>
<sequence>MSTIAAVNSSATSAVASLLRNAASAATVDGTSASATTKSDQVASSASGNPVDIVDLSDRAKQILARAKTEQVAASKLSDLVQSLQSPEGKTSASKAKSDDGTSLFDKLSGRTQTPTSGTTQWEAGSKYGDPTISDGAFIDKIKDALLTSLSGAPAEKVAALQTAIDSGTIQIQKASDVAGLNYQSSVSYSGSPGGLQGMSVTHQSNPTGAVKDAIDQGKALAMWTADRGDIYITW</sequence>
<comment type="caution">
    <text evidence="2">The sequence shown here is derived from an EMBL/GenBank/DDBJ whole genome shotgun (WGS) entry which is preliminary data.</text>
</comment>
<dbReference type="RefSeq" id="WP_110780903.1">
    <property type="nucleotide sequence ID" value="NZ_QJTI01000010.1"/>
</dbReference>
<gene>
    <name evidence="2" type="ORF">BJ122_11077</name>
</gene>
<protein>
    <submittedName>
        <fullName evidence="2">Uncharacterized protein</fullName>
    </submittedName>
</protein>
<feature type="compositionally biased region" description="Polar residues" evidence="1">
    <location>
        <begin position="29"/>
        <end position="48"/>
    </location>
</feature>
<feature type="region of interest" description="Disordered" evidence="1">
    <location>
        <begin position="80"/>
        <end position="128"/>
    </location>
</feature>
<evidence type="ECO:0000256" key="1">
    <source>
        <dbReference type="SAM" id="MobiDB-lite"/>
    </source>
</evidence>
<dbReference type="Proteomes" id="UP000248148">
    <property type="component" value="Unassembled WGS sequence"/>
</dbReference>
<organism evidence="2 3">
    <name type="scientific">Rhodopseudomonas faecalis</name>
    <dbReference type="NCBI Taxonomy" id="99655"/>
    <lineage>
        <taxon>Bacteria</taxon>
        <taxon>Pseudomonadati</taxon>
        <taxon>Pseudomonadota</taxon>
        <taxon>Alphaproteobacteria</taxon>
        <taxon>Hyphomicrobiales</taxon>
        <taxon>Nitrobacteraceae</taxon>
        <taxon>Rhodopseudomonas</taxon>
    </lineage>
</organism>